<comment type="caution">
    <text evidence="1">The sequence shown here is derived from an EMBL/GenBank/DDBJ whole genome shotgun (WGS) entry which is preliminary data.</text>
</comment>
<accession>A0AA38LAS0</accession>
<reference evidence="1 2" key="1">
    <citation type="journal article" date="2021" name="Nat. Plants">
        <title>The Taxus genome provides insights into paclitaxel biosynthesis.</title>
        <authorList>
            <person name="Xiong X."/>
            <person name="Gou J."/>
            <person name="Liao Q."/>
            <person name="Li Y."/>
            <person name="Zhou Q."/>
            <person name="Bi G."/>
            <person name="Li C."/>
            <person name="Du R."/>
            <person name="Wang X."/>
            <person name="Sun T."/>
            <person name="Guo L."/>
            <person name="Liang H."/>
            <person name="Lu P."/>
            <person name="Wu Y."/>
            <person name="Zhang Z."/>
            <person name="Ro D.K."/>
            <person name="Shang Y."/>
            <person name="Huang S."/>
            <person name="Yan J."/>
        </authorList>
    </citation>
    <scope>NUCLEOTIDE SEQUENCE [LARGE SCALE GENOMIC DNA]</scope>
    <source>
        <strain evidence="1">Ta-2019</strain>
    </source>
</reference>
<feature type="non-terminal residue" evidence="1">
    <location>
        <position position="1"/>
    </location>
</feature>
<dbReference type="Proteomes" id="UP000824469">
    <property type="component" value="Unassembled WGS sequence"/>
</dbReference>
<name>A0AA38LAS0_TAXCH</name>
<protein>
    <submittedName>
        <fullName evidence="1">Uncharacterized protein</fullName>
    </submittedName>
</protein>
<sequence>STATPMVEDDMANDVEVGQVEERNEEPHKVVTCSLVQSIKEDFFEPLPPLMIWEELETKQELATVDDCNESVEEDPKSLIWGSVNLSSHSHEITALTHGEINEEESTSIGTRSTSVGYEKSTEDALVKLEDMAKDDEIDKTYHLDGLVNTSIVKEQDRKMSTGFDTWIDEDNSEFSVDDDHVLYGVDDFVDDIHSGPATQELSLMGIEDIHSSSFVMSLIYYDMAALHLLIGDFIFIELSWVNSYPT</sequence>
<evidence type="ECO:0000313" key="2">
    <source>
        <dbReference type="Proteomes" id="UP000824469"/>
    </source>
</evidence>
<proteinExistence type="predicted"/>
<organism evidence="1 2">
    <name type="scientific">Taxus chinensis</name>
    <name type="common">Chinese yew</name>
    <name type="synonym">Taxus wallichiana var. chinensis</name>
    <dbReference type="NCBI Taxonomy" id="29808"/>
    <lineage>
        <taxon>Eukaryota</taxon>
        <taxon>Viridiplantae</taxon>
        <taxon>Streptophyta</taxon>
        <taxon>Embryophyta</taxon>
        <taxon>Tracheophyta</taxon>
        <taxon>Spermatophyta</taxon>
        <taxon>Pinopsida</taxon>
        <taxon>Pinidae</taxon>
        <taxon>Conifers II</taxon>
        <taxon>Cupressales</taxon>
        <taxon>Taxaceae</taxon>
        <taxon>Taxus</taxon>
    </lineage>
</organism>
<dbReference type="EMBL" id="JAHRHJ020000004">
    <property type="protein sequence ID" value="KAH9318304.1"/>
    <property type="molecule type" value="Genomic_DNA"/>
</dbReference>
<evidence type="ECO:0000313" key="1">
    <source>
        <dbReference type="EMBL" id="KAH9318304.1"/>
    </source>
</evidence>
<keyword evidence="2" id="KW-1185">Reference proteome</keyword>
<dbReference type="AlphaFoldDB" id="A0AA38LAS0"/>
<gene>
    <name evidence="1" type="ORF">KI387_020073</name>
</gene>